<feature type="transmembrane region" description="Helical" evidence="2">
    <location>
        <begin position="368"/>
        <end position="392"/>
    </location>
</feature>
<dbReference type="PANTHER" id="PTHR23526">
    <property type="entry name" value="INTEGRAL MEMBRANE TRANSPORT PROTEIN-RELATED"/>
    <property type="match status" value="1"/>
</dbReference>
<dbReference type="AlphaFoldDB" id="A0A1V4SJE2"/>
<gene>
    <name evidence="3" type="ORF">CLHUN_20370</name>
</gene>
<keyword evidence="2" id="KW-0812">Transmembrane</keyword>
<comment type="subcellular location">
    <subcellularLocation>
        <location evidence="1">Cell membrane</location>
        <topology evidence="1">Multi-pass membrane protein</topology>
    </subcellularLocation>
</comment>
<dbReference type="SUPFAM" id="SSF103473">
    <property type="entry name" value="MFS general substrate transporter"/>
    <property type="match status" value="1"/>
</dbReference>
<feature type="transmembrane region" description="Helical" evidence="2">
    <location>
        <begin position="95"/>
        <end position="115"/>
    </location>
</feature>
<dbReference type="EMBL" id="MZGX01000012">
    <property type="protein sequence ID" value="OPX44012.1"/>
    <property type="molecule type" value="Genomic_DNA"/>
</dbReference>
<reference evidence="3 4" key="1">
    <citation type="submission" date="2017-03" db="EMBL/GenBank/DDBJ databases">
        <title>Genome sequence of Clostridium hungatei DSM 14427.</title>
        <authorList>
            <person name="Poehlein A."/>
            <person name="Daniel R."/>
        </authorList>
    </citation>
    <scope>NUCLEOTIDE SEQUENCE [LARGE SCALE GENOMIC DNA]</scope>
    <source>
        <strain evidence="3 4">DSM 14427</strain>
    </source>
</reference>
<feature type="transmembrane region" description="Helical" evidence="2">
    <location>
        <begin position="242"/>
        <end position="267"/>
    </location>
</feature>
<proteinExistence type="predicted"/>
<dbReference type="InterPro" id="IPR052528">
    <property type="entry name" value="Sugar_transport-like"/>
</dbReference>
<evidence type="ECO:0000256" key="1">
    <source>
        <dbReference type="ARBA" id="ARBA00004651"/>
    </source>
</evidence>
<feature type="transmembrane region" description="Helical" evidence="2">
    <location>
        <begin position="121"/>
        <end position="143"/>
    </location>
</feature>
<dbReference type="GO" id="GO:0005886">
    <property type="term" value="C:plasma membrane"/>
    <property type="evidence" value="ECO:0007669"/>
    <property type="project" value="UniProtKB-SubCell"/>
</dbReference>
<keyword evidence="2" id="KW-1133">Transmembrane helix</keyword>
<dbReference type="STRING" id="48256.CLHUN_20370"/>
<feature type="transmembrane region" description="Helical" evidence="2">
    <location>
        <begin position="332"/>
        <end position="356"/>
    </location>
</feature>
<dbReference type="RefSeq" id="WP_080064477.1">
    <property type="nucleotide sequence ID" value="NZ_MZGX01000012.1"/>
</dbReference>
<feature type="transmembrane region" description="Helical" evidence="2">
    <location>
        <begin position="305"/>
        <end position="326"/>
    </location>
</feature>
<dbReference type="InterPro" id="IPR036259">
    <property type="entry name" value="MFS_trans_sf"/>
</dbReference>
<organism evidence="3 4">
    <name type="scientific">Ruminiclostridium hungatei</name>
    <name type="common">Clostridium hungatei</name>
    <dbReference type="NCBI Taxonomy" id="48256"/>
    <lineage>
        <taxon>Bacteria</taxon>
        <taxon>Bacillati</taxon>
        <taxon>Bacillota</taxon>
        <taxon>Clostridia</taxon>
        <taxon>Eubacteriales</taxon>
        <taxon>Oscillospiraceae</taxon>
        <taxon>Ruminiclostridium</taxon>
    </lineage>
</organism>
<name>A0A1V4SJE2_RUMHU</name>
<dbReference type="GO" id="GO:0022857">
    <property type="term" value="F:transmembrane transporter activity"/>
    <property type="evidence" value="ECO:0007669"/>
    <property type="project" value="InterPro"/>
</dbReference>
<comment type="caution">
    <text evidence="3">The sequence shown here is derived from an EMBL/GenBank/DDBJ whole genome shotgun (WGS) entry which is preliminary data.</text>
</comment>
<dbReference type="Proteomes" id="UP000191554">
    <property type="component" value="Unassembled WGS sequence"/>
</dbReference>
<dbReference type="Gene3D" id="1.20.1250.20">
    <property type="entry name" value="MFS general substrate transporter like domains"/>
    <property type="match status" value="2"/>
</dbReference>
<feature type="transmembrane region" description="Helical" evidence="2">
    <location>
        <begin position="61"/>
        <end position="83"/>
    </location>
</feature>
<keyword evidence="4" id="KW-1185">Reference proteome</keyword>
<feature type="transmembrane region" description="Helical" evidence="2">
    <location>
        <begin position="34"/>
        <end position="55"/>
    </location>
</feature>
<dbReference type="Pfam" id="PF07690">
    <property type="entry name" value="MFS_1"/>
    <property type="match status" value="1"/>
</dbReference>
<sequence>MKLSERFRSIYFNKNELSNGEMTQSRKLSIYEGCTARSILTLTSGSFLVGFAKYLGASNQISGIISAIPVLAGIVTVFSPIWFERMENRKLITVLFCFIGRLMLGMMVVIPFINIAGSLKITLLIAMFLLANLFLAAVMPSALTWVLNITPESIRGAYYGRREAVVLSAVAAVTLITGQVLDKFHRLGRQLDGFVVLYIFVIVITLVNLVLFSGMKEQPNKITRTNLTVFNIFRIPLRNKKYMSISLLMAIWNFGYQLAFPFTAVYMVAGLRLGYGLITLMAVLASVASVISVKFWGRIADRKSWLYLTNLMIFLQILSFLIWFFINSSTVALLLPIAHILSGAAIAGINISLSNLQYTFSPAENKTVYMGFSSAVNGVIGFLGTLAGSYFIAATDGFSLSVFKLSFGNMQLMFIIAGITLLSGIVATRQAVNKDLCRQKP</sequence>
<dbReference type="InterPro" id="IPR011701">
    <property type="entry name" value="MFS"/>
</dbReference>
<dbReference type="PANTHER" id="PTHR23526:SF2">
    <property type="entry name" value="MAJOR FACILITATOR SUPERFAMILY (MFS) PROFILE DOMAIN-CONTAINING PROTEIN"/>
    <property type="match status" value="1"/>
</dbReference>
<feature type="transmembrane region" description="Helical" evidence="2">
    <location>
        <begin position="412"/>
        <end position="432"/>
    </location>
</feature>
<evidence type="ECO:0000256" key="2">
    <source>
        <dbReference type="SAM" id="Phobius"/>
    </source>
</evidence>
<evidence type="ECO:0000313" key="3">
    <source>
        <dbReference type="EMBL" id="OPX44012.1"/>
    </source>
</evidence>
<feature type="transmembrane region" description="Helical" evidence="2">
    <location>
        <begin position="164"/>
        <end position="181"/>
    </location>
</feature>
<feature type="transmembrane region" description="Helical" evidence="2">
    <location>
        <begin position="273"/>
        <end position="293"/>
    </location>
</feature>
<feature type="transmembrane region" description="Helical" evidence="2">
    <location>
        <begin position="193"/>
        <end position="212"/>
    </location>
</feature>
<protein>
    <submittedName>
        <fullName evidence="3">Major facilitator superfamily protein</fullName>
    </submittedName>
</protein>
<keyword evidence="2" id="KW-0472">Membrane</keyword>
<evidence type="ECO:0000313" key="4">
    <source>
        <dbReference type="Proteomes" id="UP000191554"/>
    </source>
</evidence>
<dbReference type="OrthoDB" id="1714505at2"/>
<accession>A0A1V4SJE2</accession>